<dbReference type="EMBL" id="JACHJP010000005">
    <property type="protein sequence ID" value="MBB4917709.1"/>
    <property type="molecule type" value="Genomic_DNA"/>
</dbReference>
<keyword evidence="3" id="KW-1185">Reference proteome</keyword>
<dbReference type="GO" id="GO:0016829">
    <property type="term" value="F:lyase activity"/>
    <property type="evidence" value="ECO:0007669"/>
    <property type="project" value="UniProtKB-KW"/>
</dbReference>
<sequence>MTALAAPTAIILDCADPGALAEFYREATGWELTHSDGDTAYLGDGPIQLAFQRVEGYRGPGWPDAAKHAHLDFRVADVETATRELLALGATKPDFQPGGDDWTVLADPEGHLLCISAGS</sequence>
<organism evidence="2 3">
    <name type="scientific">Streptosporangium saharense</name>
    <dbReference type="NCBI Taxonomy" id="1706840"/>
    <lineage>
        <taxon>Bacteria</taxon>
        <taxon>Bacillati</taxon>
        <taxon>Actinomycetota</taxon>
        <taxon>Actinomycetes</taxon>
        <taxon>Streptosporangiales</taxon>
        <taxon>Streptosporangiaceae</taxon>
        <taxon>Streptosporangium</taxon>
    </lineage>
</organism>
<dbReference type="Proteomes" id="UP000552644">
    <property type="component" value="Unassembled WGS sequence"/>
</dbReference>
<keyword evidence="2" id="KW-0560">Oxidoreductase</keyword>
<dbReference type="InterPro" id="IPR029068">
    <property type="entry name" value="Glyas_Bleomycin-R_OHBP_Dase"/>
</dbReference>
<dbReference type="CDD" id="cd06587">
    <property type="entry name" value="VOC"/>
    <property type="match status" value="1"/>
</dbReference>
<gene>
    <name evidence="2" type="ORF">FHS44_004829</name>
</gene>
<dbReference type="Gene3D" id="3.10.180.10">
    <property type="entry name" value="2,3-Dihydroxybiphenyl 1,2-Dioxygenase, domain 1"/>
    <property type="match status" value="1"/>
</dbReference>
<keyword evidence="2" id="KW-0456">Lyase</keyword>
<protein>
    <submittedName>
        <fullName evidence="2">Catechol 2,3-dioxygenase-like lactoylglutathione lyase family enzyme</fullName>
    </submittedName>
</protein>
<evidence type="ECO:0000313" key="2">
    <source>
        <dbReference type="EMBL" id="MBB4917709.1"/>
    </source>
</evidence>
<dbReference type="RefSeq" id="WP_184718239.1">
    <property type="nucleotide sequence ID" value="NZ_JACHJP010000005.1"/>
</dbReference>
<dbReference type="InterPro" id="IPR037523">
    <property type="entry name" value="VOC_core"/>
</dbReference>
<dbReference type="PROSITE" id="PS51819">
    <property type="entry name" value="VOC"/>
    <property type="match status" value="1"/>
</dbReference>
<comment type="caution">
    <text evidence="2">The sequence shown here is derived from an EMBL/GenBank/DDBJ whole genome shotgun (WGS) entry which is preliminary data.</text>
</comment>
<dbReference type="PANTHER" id="PTHR35908">
    <property type="entry name" value="HYPOTHETICAL FUSION PROTEIN"/>
    <property type="match status" value="1"/>
</dbReference>
<dbReference type="SUPFAM" id="SSF54593">
    <property type="entry name" value="Glyoxalase/Bleomycin resistance protein/Dihydroxybiphenyl dioxygenase"/>
    <property type="match status" value="1"/>
</dbReference>
<evidence type="ECO:0000259" key="1">
    <source>
        <dbReference type="PROSITE" id="PS51819"/>
    </source>
</evidence>
<reference evidence="2 3" key="1">
    <citation type="submission" date="2020-08" db="EMBL/GenBank/DDBJ databases">
        <title>Genomic Encyclopedia of Type Strains, Phase III (KMG-III): the genomes of soil and plant-associated and newly described type strains.</title>
        <authorList>
            <person name="Whitman W."/>
        </authorList>
    </citation>
    <scope>NUCLEOTIDE SEQUENCE [LARGE SCALE GENOMIC DNA]</scope>
    <source>
        <strain evidence="2 3">CECT 8840</strain>
    </source>
</reference>
<dbReference type="GO" id="GO:0051213">
    <property type="term" value="F:dioxygenase activity"/>
    <property type="evidence" value="ECO:0007669"/>
    <property type="project" value="UniProtKB-KW"/>
</dbReference>
<dbReference type="AlphaFoldDB" id="A0A7W7QQ66"/>
<evidence type="ECO:0000313" key="3">
    <source>
        <dbReference type="Proteomes" id="UP000552644"/>
    </source>
</evidence>
<proteinExistence type="predicted"/>
<name>A0A7W7QQ66_9ACTN</name>
<accession>A0A7W7QQ66</accession>
<feature type="domain" description="VOC" evidence="1">
    <location>
        <begin position="6"/>
        <end position="118"/>
    </location>
</feature>
<dbReference type="InterPro" id="IPR041581">
    <property type="entry name" value="Glyoxalase_6"/>
</dbReference>
<keyword evidence="2" id="KW-0223">Dioxygenase</keyword>
<dbReference type="PANTHER" id="PTHR35908:SF1">
    <property type="entry name" value="CONSERVED PROTEIN"/>
    <property type="match status" value="1"/>
</dbReference>
<dbReference type="Pfam" id="PF18029">
    <property type="entry name" value="Glyoxalase_6"/>
    <property type="match status" value="1"/>
</dbReference>